<keyword evidence="3" id="KW-0496">Mitochondrion</keyword>
<accession>F4WU91</accession>
<dbReference type="AlphaFoldDB" id="F4WU91"/>
<feature type="domain" description="Peptidase M16 C-terminal" evidence="6">
    <location>
        <begin position="192"/>
        <end position="352"/>
    </location>
</feature>
<keyword evidence="4" id="KW-0812">Transmembrane</keyword>
<gene>
    <name evidence="7" type="ORF">G5I_09449</name>
</gene>
<dbReference type="Pfam" id="PF05193">
    <property type="entry name" value="Peptidase_M16_C"/>
    <property type="match status" value="1"/>
</dbReference>
<dbReference type="InterPro" id="IPR011249">
    <property type="entry name" value="Metalloenz_LuxS/M16"/>
</dbReference>
<dbReference type="FunCoup" id="F4WU91">
    <property type="interactions" value="928"/>
</dbReference>
<dbReference type="FunFam" id="3.30.830.10:FF:000039">
    <property type="entry name" value="Ubiquinol-cytochrome c reductase core subunit 2"/>
    <property type="match status" value="1"/>
</dbReference>
<dbReference type="EMBL" id="GL888355">
    <property type="protein sequence ID" value="EGI62199.1"/>
    <property type="molecule type" value="Genomic_DNA"/>
</dbReference>
<dbReference type="PANTHER" id="PTHR11851:SF226">
    <property type="entry name" value="CYTOCHROME B-C1 COMPLEX SUBUNIT 2, MITOCHONDRIAL"/>
    <property type="match status" value="1"/>
</dbReference>
<evidence type="ECO:0000256" key="3">
    <source>
        <dbReference type="ARBA" id="ARBA00023128"/>
    </source>
</evidence>
<dbReference type="GO" id="GO:0046872">
    <property type="term" value="F:metal ion binding"/>
    <property type="evidence" value="ECO:0007669"/>
    <property type="project" value="InterPro"/>
</dbReference>
<keyword evidence="4" id="KW-0472">Membrane</keyword>
<feature type="transmembrane region" description="Helical" evidence="4">
    <location>
        <begin position="428"/>
        <end position="449"/>
    </location>
</feature>
<keyword evidence="8" id="KW-1185">Reference proteome</keyword>
<dbReference type="InParanoid" id="F4WU91"/>
<dbReference type="eggNOG" id="KOG2583">
    <property type="taxonomic scope" value="Eukaryota"/>
</dbReference>
<name>F4WU91_ACREC</name>
<dbReference type="Pfam" id="PF00675">
    <property type="entry name" value="Peptidase_M16"/>
    <property type="match status" value="1"/>
</dbReference>
<dbReference type="GO" id="GO:0005739">
    <property type="term" value="C:mitochondrion"/>
    <property type="evidence" value="ECO:0007669"/>
    <property type="project" value="UniProtKB-SubCell"/>
</dbReference>
<evidence type="ECO:0000313" key="7">
    <source>
        <dbReference type="EMBL" id="EGI62199.1"/>
    </source>
</evidence>
<organism evidence="8">
    <name type="scientific">Acromyrmex echinatior</name>
    <name type="common">Panamanian leafcutter ant</name>
    <name type="synonym">Acromyrmex octospinosus echinatior</name>
    <dbReference type="NCBI Taxonomy" id="103372"/>
    <lineage>
        <taxon>Eukaryota</taxon>
        <taxon>Metazoa</taxon>
        <taxon>Ecdysozoa</taxon>
        <taxon>Arthropoda</taxon>
        <taxon>Hexapoda</taxon>
        <taxon>Insecta</taxon>
        <taxon>Pterygota</taxon>
        <taxon>Neoptera</taxon>
        <taxon>Endopterygota</taxon>
        <taxon>Hymenoptera</taxon>
        <taxon>Apocrita</taxon>
        <taxon>Aculeata</taxon>
        <taxon>Formicoidea</taxon>
        <taxon>Formicidae</taxon>
        <taxon>Myrmicinae</taxon>
        <taxon>Acromyrmex</taxon>
    </lineage>
</organism>
<proteinExistence type="predicted"/>
<evidence type="ECO:0000259" key="6">
    <source>
        <dbReference type="Pfam" id="PF05193"/>
    </source>
</evidence>
<reference evidence="7" key="1">
    <citation type="submission" date="2011-02" db="EMBL/GenBank/DDBJ databases">
        <title>The genome of the leaf-cutting ant Acromyrmex echinatior suggests key adaptations to social evolution and fungus farming.</title>
        <authorList>
            <person name="Nygaard S."/>
            <person name="Zhang G."/>
        </authorList>
    </citation>
    <scope>NUCLEOTIDE SEQUENCE</scope>
</reference>
<dbReference type="SUPFAM" id="SSF63411">
    <property type="entry name" value="LuxS/MPP-like metallohydrolase"/>
    <property type="match status" value="2"/>
</dbReference>
<comment type="subcellular location">
    <subcellularLocation>
        <location evidence="1">Mitochondrion</location>
    </subcellularLocation>
</comment>
<dbReference type="FunFam" id="3.30.830.10:FF:000021">
    <property type="entry name" value="Cytochrome b-c1 complex subunit 2"/>
    <property type="match status" value="1"/>
</dbReference>
<evidence type="ECO:0000259" key="5">
    <source>
        <dbReference type="Pfam" id="PF00675"/>
    </source>
</evidence>
<evidence type="ECO:0000256" key="1">
    <source>
        <dbReference type="ARBA" id="ARBA00004173"/>
    </source>
</evidence>
<dbReference type="Proteomes" id="UP000007755">
    <property type="component" value="Unassembled WGS sequence"/>
</dbReference>
<dbReference type="GO" id="GO:0016020">
    <property type="term" value="C:membrane"/>
    <property type="evidence" value="ECO:0007669"/>
    <property type="project" value="UniProtKB-ARBA"/>
</dbReference>
<protein>
    <submittedName>
        <fullName evidence="7">Cytochrome b-c1 complex subunit 2, mitochondrial</fullName>
    </submittedName>
</protein>
<dbReference type="InterPro" id="IPR050361">
    <property type="entry name" value="MPP/UQCRC_Complex"/>
</dbReference>
<keyword evidence="4" id="KW-1133">Transmembrane helix</keyword>
<evidence type="ECO:0000256" key="4">
    <source>
        <dbReference type="SAM" id="Phobius"/>
    </source>
</evidence>
<dbReference type="STRING" id="103372.F4WU91"/>
<dbReference type="InterPro" id="IPR011765">
    <property type="entry name" value="Pept_M16_N"/>
</dbReference>
<sequence>MACSAIRSPILRNSTVRHYAAAVAAQCYNVPTPELQVLSNKVTVATLDNNNPVAQVSIVFRAGSRNETYDTQGIAHHIRIAAGLGTCRSTYFGITRNIQQLGGNLTATTDRESIAYTLQITKNNIDKALPFLEDVATQQVFKPWEISEQLPRLRYELSMIPETTRIMELLHKAAYYTGLGYSLYSPKRQLGKINTETLQHFVNTWFTGSRCAVVATGVSLSDVKQFALDLKVGSGDNIVEIAKYRGGELRKERSSELSTVAVAVEAAGLNKEKDALAYAVLQRVIGSGPRVKWGASVSPLNKAVAGATSTDQFALSAFNISYSDSGLFGFILSSVPNVAGSVTKAATEYLRSPKLSDADIVRGKTTLKAEILYATDNDAVYLENMGQQAIIKGRAYKPSDLIAEVDKITASEVKSVCRFHFFSNIVRFTFQFTLSFIIEYLICVCVCVWGGGRCIHIHLCSAQKYTKLIC</sequence>
<dbReference type="PANTHER" id="PTHR11851">
    <property type="entry name" value="METALLOPROTEASE"/>
    <property type="match status" value="1"/>
</dbReference>
<dbReference type="OrthoDB" id="6369905at2759"/>
<dbReference type="InterPro" id="IPR007863">
    <property type="entry name" value="Peptidase_M16_C"/>
</dbReference>
<dbReference type="Gene3D" id="3.30.830.10">
    <property type="entry name" value="Metalloenzyme, LuxS/M16 peptidase-like"/>
    <property type="match status" value="2"/>
</dbReference>
<feature type="domain" description="Peptidase M16 N-terminal" evidence="5">
    <location>
        <begin position="44"/>
        <end position="187"/>
    </location>
</feature>
<evidence type="ECO:0000313" key="8">
    <source>
        <dbReference type="Proteomes" id="UP000007755"/>
    </source>
</evidence>
<keyword evidence="2" id="KW-0809">Transit peptide</keyword>
<evidence type="ECO:0000256" key="2">
    <source>
        <dbReference type="ARBA" id="ARBA00022946"/>
    </source>
</evidence>